<keyword evidence="1" id="KW-0723">Serine/threonine-protein kinase</keyword>
<dbReference type="Pfam" id="PF00069">
    <property type="entry name" value="Pkinase"/>
    <property type="match status" value="1"/>
</dbReference>
<dbReference type="InterPro" id="IPR000719">
    <property type="entry name" value="Prot_kinase_dom"/>
</dbReference>
<keyword evidence="3" id="KW-0808">Transferase</keyword>
<comment type="caution">
    <text evidence="9">The sequence shown here is derived from an EMBL/GenBank/DDBJ whole genome shotgun (WGS) entry which is preliminary data.</text>
</comment>
<evidence type="ECO:0000313" key="9">
    <source>
        <dbReference type="EMBL" id="KAG2626902.1"/>
    </source>
</evidence>
<accession>A0A8T0UR87</accession>
<evidence type="ECO:0000256" key="4">
    <source>
        <dbReference type="ARBA" id="ARBA00022741"/>
    </source>
</evidence>
<dbReference type="FunFam" id="1.10.510.10:FF:000380">
    <property type="entry name" value="Serine/threonine-protein kinase ppk15"/>
    <property type="match status" value="1"/>
</dbReference>
<keyword evidence="6" id="KW-0067">ATP-binding</keyword>
<reference evidence="9" key="1">
    <citation type="submission" date="2020-05" db="EMBL/GenBank/DDBJ databases">
        <title>WGS assembly of Panicum virgatum.</title>
        <authorList>
            <person name="Lovell J.T."/>
            <person name="Jenkins J."/>
            <person name="Shu S."/>
            <person name="Juenger T.E."/>
            <person name="Schmutz J."/>
        </authorList>
    </citation>
    <scope>NUCLEOTIDE SEQUENCE</scope>
    <source>
        <strain evidence="9">AP13</strain>
    </source>
</reference>
<dbReference type="SUPFAM" id="SSF56112">
    <property type="entry name" value="Protein kinase-like (PK-like)"/>
    <property type="match status" value="1"/>
</dbReference>
<dbReference type="InterPro" id="IPR050494">
    <property type="entry name" value="Ser_Thr_dual-spec_kinase"/>
</dbReference>
<dbReference type="EMBL" id="CM029041">
    <property type="protein sequence ID" value="KAG2626902.1"/>
    <property type="molecule type" value="Genomic_DNA"/>
</dbReference>
<dbReference type="GO" id="GO:0005524">
    <property type="term" value="F:ATP binding"/>
    <property type="evidence" value="ECO:0007669"/>
    <property type="project" value="UniProtKB-KW"/>
</dbReference>
<keyword evidence="10" id="KW-1185">Reference proteome</keyword>
<sequence>MSAPAAEGVVAGFRGEQRSFARAASSAFGAAEFASGFDGPQLPPLRLRASCGGGAIASPCSSSSSDTFVSMRSTPSETLNPCGLWSPPRAPSEASEFGTAREYDTTDPFFGDNWLHDNHLFHGKPESEGSEGEDKFIVGDDVSLPRNEMQELSDGCGHRHVHRDRIADSDRCAEVNACSSPPCGCCYGEKENDEELVRDSCSAVYGRYQIMDDHTELLDECVAEAFRFRLTAFDDAGDCLVDFKKADGDGLDLSALEKELQMLTPYLADADALENTGLQHDFIGNEKLDVRMVTNEEIADAEEFLKDSYSIHPFPESSDPLDVYGVEDFVTADTNVQNSTIHKIQEDPKVDPALSKFYQEYEVFDLKIFHRKNRTGFEENKEFPIVMDSVIAGRYRVTEYLGSAAFSKVVRAHDLQTGVDVCLKIIKNDKDFFDQSLDEIKLLKFVNKYDPDDDHHILRLYDYFYFQEHLFIVTELLRANLYEFQKYNQESGDEVYFSLPRIQAIARQCLEALVYLHHLNIVHCDLKPENILLKSYSRCEIKVIDLGSSCFMSDNLNLYIQSRSYRSPEVILGLPYDQKIDIWSLGCILAELYTGEVLFPNESIPIILARMIGTIGPIDMEMLALGQETEKYFTDDYDLFHKNEETGQLEYLIPEKSSLRRHLQCPDKKFVDFLSYLLQINPRKRPTAIEALQHRWLSVVYS</sequence>
<dbReference type="FunFam" id="3.30.200.20:FF:000216">
    <property type="entry name" value="Putative serine/threonine-protein kinase dyrk2"/>
    <property type="match status" value="1"/>
</dbReference>
<feature type="compositionally biased region" description="Polar residues" evidence="7">
    <location>
        <begin position="66"/>
        <end position="79"/>
    </location>
</feature>
<evidence type="ECO:0000256" key="6">
    <source>
        <dbReference type="ARBA" id="ARBA00022840"/>
    </source>
</evidence>
<dbReference type="SMART" id="SM00220">
    <property type="entry name" value="S_TKc"/>
    <property type="match status" value="1"/>
</dbReference>
<feature type="region of interest" description="Disordered" evidence="7">
    <location>
        <begin position="59"/>
        <end position="96"/>
    </location>
</feature>
<dbReference type="GO" id="GO:0004674">
    <property type="term" value="F:protein serine/threonine kinase activity"/>
    <property type="evidence" value="ECO:0007669"/>
    <property type="project" value="UniProtKB-KW"/>
</dbReference>
<proteinExistence type="predicted"/>
<evidence type="ECO:0000313" key="10">
    <source>
        <dbReference type="Proteomes" id="UP000823388"/>
    </source>
</evidence>
<dbReference type="Proteomes" id="UP000823388">
    <property type="component" value="Chromosome 3K"/>
</dbReference>
<evidence type="ECO:0000256" key="7">
    <source>
        <dbReference type="SAM" id="MobiDB-lite"/>
    </source>
</evidence>
<keyword evidence="2" id="KW-0597">Phosphoprotein</keyword>
<gene>
    <name evidence="9" type="ORF">PVAP13_3KG484642</name>
</gene>
<dbReference type="InterPro" id="IPR008271">
    <property type="entry name" value="Ser/Thr_kinase_AS"/>
</dbReference>
<dbReference type="AlphaFoldDB" id="A0A8T0UR87"/>
<evidence type="ECO:0000259" key="8">
    <source>
        <dbReference type="PROSITE" id="PS50011"/>
    </source>
</evidence>
<dbReference type="Gene3D" id="3.30.200.20">
    <property type="entry name" value="Phosphorylase Kinase, domain 1"/>
    <property type="match status" value="1"/>
</dbReference>
<evidence type="ECO:0000256" key="2">
    <source>
        <dbReference type="ARBA" id="ARBA00022553"/>
    </source>
</evidence>
<evidence type="ECO:0000256" key="1">
    <source>
        <dbReference type="ARBA" id="ARBA00022527"/>
    </source>
</evidence>
<keyword evidence="5" id="KW-0418">Kinase</keyword>
<protein>
    <recommendedName>
        <fullName evidence="8">Protein kinase domain-containing protein</fullName>
    </recommendedName>
</protein>
<evidence type="ECO:0000256" key="5">
    <source>
        <dbReference type="ARBA" id="ARBA00022777"/>
    </source>
</evidence>
<dbReference type="PROSITE" id="PS50011">
    <property type="entry name" value="PROTEIN_KINASE_DOM"/>
    <property type="match status" value="1"/>
</dbReference>
<evidence type="ECO:0000256" key="3">
    <source>
        <dbReference type="ARBA" id="ARBA00022679"/>
    </source>
</evidence>
<keyword evidence="4" id="KW-0547">Nucleotide-binding</keyword>
<organism evidence="9 10">
    <name type="scientific">Panicum virgatum</name>
    <name type="common">Blackwell switchgrass</name>
    <dbReference type="NCBI Taxonomy" id="38727"/>
    <lineage>
        <taxon>Eukaryota</taxon>
        <taxon>Viridiplantae</taxon>
        <taxon>Streptophyta</taxon>
        <taxon>Embryophyta</taxon>
        <taxon>Tracheophyta</taxon>
        <taxon>Spermatophyta</taxon>
        <taxon>Magnoliopsida</taxon>
        <taxon>Liliopsida</taxon>
        <taxon>Poales</taxon>
        <taxon>Poaceae</taxon>
        <taxon>PACMAD clade</taxon>
        <taxon>Panicoideae</taxon>
        <taxon>Panicodae</taxon>
        <taxon>Paniceae</taxon>
        <taxon>Panicinae</taxon>
        <taxon>Panicum</taxon>
        <taxon>Panicum sect. Hiantes</taxon>
    </lineage>
</organism>
<dbReference type="PANTHER" id="PTHR24058">
    <property type="entry name" value="DUAL SPECIFICITY PROTEIN KINASE"/>
    <property type="match status" value="1"/>
</dbReference>
<dbReference type="PROSITE" id="PS00108">
    <property type="entry name" value="PROTEIN_KINASE_ST"/>
    <property type="match status" value="1"/>
</dbReference>
<dbReference type="InterPro" id="IPR011009">
    <property type="entry name" value="Kinase-like_dom_sf"/>
</dbReference>
<dbReference type="CDD" id="cd14133">
    <property type="entry name" value="PKc_DYRK_like"/>
    <property type="match status" value="1"/>
</dbReference>
<dbReference type="PANTHER" id="PTHR24058:SF63">
    <property type="entry name" value="OS05G0466900 PROTEIN"/>
    <property type="match status" value="1"/>
</dbReference>
<name>A0A8T0UR87_PANVG</name>
<dbReference type="Gene3D" id="1.10.510.10">
    <property type="entry name" value="Transferase(Phosphotransferase) domain 1"/>
    <property type="match status" value="1"/>
</dbReference>
<feature type="domain" description="Protein kinase" evidence="8">
    <location>
        <begin position="395"/>
        <end position="697"/>
    </location>
</feature>